<gene>
    <name evidence="4" type="ORF">BAL341_1458</name>
</gene>
<dbReference type="SMART" id="SM00382">
    <property type="entry name" value="AAA"/>
    <property type="match status" value="1"/>
</dbReference>
<dbReference type="CDD" id="cd00267">
    <property type="entry name" value="ABC_ATPase"/>
    <property type="match status" value="1"/>
</dbReference>
<evidence type="ECO:0000256" key="1">
    <source>
        <dbReference type="ARBA" id="ARBA00022741"/>
    </source>
</evidence>
<dbReference type="PANTHER" id="PTHR43158:SF2">
    <property type="entry name" value="SKFA PEPTIDE EXPORT ATP-BINDING PROTEIN SKFE"/>
    <property type="match status" value="1"/>
</dbReference>
<dbReference type="Pfam" id="PF00005">
    <property type="entry name" value="ABC_tran"/>
    <property type="match status" value="1"/>
</dbReference>
<protein>
    <submittedName>
        <fullName evidence="4">ABC transporter, ATP-binding protein</fullName>
    </submittedName>
</protein>
<dbReference type="GO" id="GO:0005524">
    <property type="term" value="F:ATP binding"/>
    <property type="evidence" value="ECO:0007669"/>
    <property type="project" value="UniProtKB-KW"/>
</dbReference>
<evidence type="ECO:0000256" key="2">
    <source>
        <dbReference type="ARBA" id="ARBA00022840"/>
    </source>
</evidence>
<dbReference type="Gene3D" id="3.40.50.300">
    <property type="entry name" value="P-loop containing nucleotide triphosphate hydrolases"/>
    <property type="match status" value="1"/>
</dbReference>
<reference evidence="4" key="1">
    <citation type="submission" date="2019-04" db="EMBL/GenBank/DDBJ databases">
        <authorList>
            <person name="Brambilla D."/>
        </authorList>
    </citation>
    <scope>NUCLEOTIDE SEQUENCE</scope>
    <source>
        <strain evidence="4">BAL1</strain>
    </source>
</reference>
<dbReference type="InterPro" id="IPR027417">
    <property type="entry name" value="P-loop_NTPase"/>
</dbReference>
<dbReference type="InterPro" id="IPR003439">
    <property type="entry name" value="ABC_transporter-like_ATP-bd"/>
</dbReference>
<organism evidence="4">
    <name type="scientific">Rheinheimera sp. BAL341</name>
    <dbReference type="NCBI Taxonomy" id="1708203"/>
    <lineage>
        <taxon>Bacteria</taxon>
        <taxon>Pseudomonadati</taxon>
        <taxon>Pseudomonadota</taxon>
        <taxon>Gammaproteobacteria</taxon>
        <taxon>Chromatiales</taxon>
        <taxon>Chromatiaceae</taxon>
        <taxon>Rheinheimera</taxon>
    </lineage>
</organism>
<dbReference type="AlphaFoldDB" id="A0A486XQ55"/>
<sequence>MPVNISNLSLYRGDKAVLQNYQQQFSQSRSCITGANGSGKSSLLCAIAGILPYQSGSIHWHDSLISRARADIAIASDAILLPEFASAGDLILLTQKLWQLKWPQRLIDGFAFAPQLDTQCGSLSTGNLKKLQLILAFMRQPALLLLDEANIALDTAAQQTLWQLIAGFDGYIIAASNEANLYAAKGFALVALHEV</sequence>
<dbReference type="GO" id="GO:0016887">
    <property type="term" value="F:ATP hydrolysis activity"/>
    <property type="evidence" value="ECO:0007669"/>
    <property type="project" value="InterPro"/>
</dbReference>
<dbReference type="PANTHER" id="PTHR43158">
    <property type="entry name" value="SKFA PEPTIDE EXPORT ATP-BINDING PROTEIN SKFE"/>
    <property type="match status" value="1"/>
</dbReference>
<dbReference type="InterPro" id="IPR003593">
    <property type="entry name" value="AAA+_ATPase"/>
</dbReference>
<dbReference type="EMBL" id="CAAJGR010000083">
    <property type="protein sequence ID" value="VHO03529.1"/>
    <property type="molecule type" value="Genomic_DNA"/>
</dbReference>
<keyword evidence="1" id="KW-0547">Nucleotide-binding</keyword>
<dbReference type="SUPFAM" id="SSF52540">
    <property type="entry name" value="P-loop containing nucleoside triphosphate hydrolases"/>
    <property type="match status" value="1"/>
</dbReference>
<accession>A0A486XQ55</accession>
<evidence type="ECO:0000313" key="4">
    <source>
        <dbReference type="EMBL" id="VHO03529.1"/>
    </source>
</evidence>
<evidence type="ECO:0000259" key="3">
    <source>
        <dbReference type="SMART" id="SM00382"/>
    </source>
</evidence>
<keyword evidence="2 4" id="KW-0067">ATP-binding</keyword>
<name>A0A486XQ55_9GAMM</name>
<proteinExistence type="predicted"/>
<feature type="domain" description="AAA+ ATPase" evidence="3">
    <location>
        <begin position="26"/>
        <end position="195"/>
    </location>
</feature>